<reference evidence="8 9" key="1">
    <citation type="journal article" date="2017" name="Sci. Rep.">
        <title>Revealing the Saline Adaptation Strategies of the Halophilic Bacterium Halomonas beimenensis through High-throughput Omics and Transposon Mutagenesis Approaches.</title>
        <authorList>
            <person name="Chen Y.H."/>
            <person name="Lin S.S."/>
            <person name="Shyu Y.T."/>
        </authorList>
    </citation>
    <scope>NUCLEOTIDE SEQUENCE [LARGE SCALE GENOMIC DNA]</scope>
    <source>
        <strain evidence="8 9">NTU-111</strain>
    </source>
</reference>
<feature type="transmembrane region" description="Helical" evidence="7">
    <location>
        <begin position="248"/>
        <end position="270"/>
    </location>
</feature>
<accession>A0A291P7M0</accession>
<feature type="compositionally biased region" description="Low complexity" evidence="6">
    <location>
        <begin position="359"/>
        <end position="368"/>
    </location>
</feature>
<dbReference type="EMBL" id="CP021435">
    <property type="protein sequence ID" value="ATJ82862.1"/>
    <property type="molecule type" value="Genomic_DNA"/>
</dbReference>
<proteinExistence type="predicted"/>
<evidence type="ECO:0000256" key="4">
    <source>
        <dbReference type="ARBA" id="ARBA00022989"/>
    </source>
</evidence>
<dbReference type="GO" id="GO:0005886">
    <property type="term" value="C:plasma membrane"/>
    <property type="evidence" value="ECO:0007669"/>
    <property type="project" value="UniProtKB-SubCell"/>
</dbReference>
<protein>
    <submittedName>
        <fullName evidence="8">Ribonuclease BN, putative</fullName>
    </submittedName>
</protein>
<name>A0A291P7M0_9GAMM</name>
<keyword evidence="9" id="KW-1185">Reference proteome</keyword>
<evidence type="ECO:0000256" key="7">
    <source>
        <dbReference type="SAM" id="Phobius"/>
    </source>
</evidence>
<keyword evidence="5 7" id="KW-0472">Membrane</keyword>
<evidence type="ECO:0000256" key="2">
    <source>
        <dbReference type="ARBA" id="ARBA00022475"/>
    </source>
</evidence>
<dbReference type="Proteomes" id="UP000219993">
    <property type="component" value="Chromosome"/>
</dbReference>
<gene>
    <name evidence="8" type="ORF">BEI_1875</name>
</gene>
<evidence type="ECO:0000256" key="5">
    <source>
        <dbReference type="ARBA" id="ARBA00023136"/>
    </source>
</evidence>
<evidence type="ECO:0000313" key="8">
    <source>
        <dbReference type="EMBL" id="ATJ82862.1"/>
    </source>
</evidence>
<comment type="subcellular location">
    <subcellularLocation>
        <location evidence="1">Cell membrane</location>
        <topology evidence="1">Multi-pass membrane protein</topology>
    </subcellularLocation>
</comment>
<feature type="transmembrane region" description="Helical" evidence="7">
    <location>
        <begin position="218"/>
        <end position="236"/>
    </location>
</feature>
<keyword evidence="2" id="KW-1003">Cell membrane</keyword>
<feature type="region of interest" description="Disordered" evidence="6">
    <location>
        <begin position="335"/>
        <end position="385"/>
    </location>
</feature>
<dbReference type="NCBIfam" id="TIGR00765">
    <property type="entry name" value="yihY_not_rbn"/>
    <property type="match status" value="1"/>
</dbReference>
<dbReference type="PANTHER" id="PTHR30213">
    <property type="entry name" value="INNER MEMBRANE PROTEIN YHJD"/>
    <property type="match status" value="1"/>
</dbReference>
<dbReference type="AlphaFoldDB" id="A0A291P7M0"/>
<sequence length="385" mass="40895">MARRSPGLQAGRAFGMLEADKGLWGKPMLNEIKRNLAFWARVVREAVRLWVDRNAFSYAGSLAFYTLFSLAPTIIIAVTVIGLVLGEEAAQGQIVAQLQDTMGPGAARAIQEAVAQSRIEASGLWPTLLGIGALLVGATTVFGQMQHSLNSLWGVTARPSTNSLLILLKQRLLSLAVVLAIGFIMLVSLALGVVVKALLRAADDLLPFVGALTSGVEFLVSLAVVAALFATIFRVLPDVVLTWRDVLVGALVTALLFALGRSAIATYLTYTATASTYGAAGSIVVVLLWVYYSSLILLFGAALTKCHLVARGKAVIPRNTAVRVRHELLEEEPARQAAQGRWRPSRWKKSPPVGDAEEGASPGAPPGEDGAGEAEEPPAEPRASR</sequence>
<keyword evidence="3 7" id="KW-0812">Transmembrane</keyword>
<dbReference type="Pfam" id="PF03631">
    <property type="entry name" value="Virul_fac_BrkB"/>
    <property type="match status" value="1"/>
</dbReference>
<organism evidence="8 9">
    <name type="scientific">Halomonas beimenensis</name>
    <dbReference type="NCBI Taxonomy" id="475662"/>
    <lineage>
        <taxon>Bacteria</taxon>
        <taxon>Pseudomonadati</taxon>
        <taxon>Pseudomonadota</taxon>
        <taxon>Gammaproteobacteria</taxon>
        <taxon>Oceanospirillales</taxon>
        <taxon>Halomonadaceae</taxon>
        <taxon>Halomonas</taxon>
    </lineage>
</organism>
<dbReference type="InterPro" id="IPR017039">
    <property type="entry name" value="Virul_fac_BrkB"/>
</dbReference>
<feature type="transmembrane region" description="Helical" evidence="7">
    <location>
        <begin position="172"/>
        <end position="198"/>
    </location>
</feature>
<evidence type="ECO:0000313" key="9">
    <source>
        <dbReference type="Proteomes" id="UP000219993"/>
    </source>
</evidence>
<keyword evidence="4 7" id="KW-1133">Transmembrane helix</keyword>
<feature type="transmembrane region" description="Helical" evidence="7">
    <location>
        <begin position="124"/>
        <end position="143"/>
    </location>
</feature>
<feature type="transmembrane region" description="Helical" evidence="7">
    <location>
        <begin position="62"/>
        <end position="85"/>
    </location>
</feature>
<evidence type="ECO:0000256" key="1">
    <source>
        <dbReference type="ARBA" id="ARBA00004651"/>
    </source>
</evidence>
<dbReference type="PANTHER" id="PTHR30213:SF1">
    <property type="entry name" value="INNER MEMBRANE PROTEIN YHJD"/>
    <property type="match status" value="1"/>
</dbReference>
<feature type="transmembrane region" description="Helical" evidence="7">
    <location>
        <begin position="276"/>
        <end position="303"/>
    </location>
</feature>
<evidence type="ECO:0000256" key="6">
    <source>
        <dbReference type="SAM" id="MobiDB-lite"/>
    </source>
</evidence>
<dbReference type="KEGG" id="hbe:BEI_1875"/>
<evidence type="ECO:0000256" key="3">
    <source>
        <dbReference type="ARBA" id="ARBA00022692"/>
    </source>
</evidence>